<feature type="region of interest" description="Disordered" evidence="1">
    <location>
        <begin position="93"/>
        <end position="122"/>
    </location>
</feature>
<dbReference type="InParanoid" id="A0A316YWM5"/>
<dbReference type="EMBL" id="KZ819634">
    <property type="protein sequence ID" value="PWN93669.1"/>
    <property type="molecule type" value="Genomic_DNA"/>
</dbReference>
<accession>A0A316YWM5</accession>
<feature type="compositionally biased region" description="Polar residues" evidence="1">
    <location>
        <begin position="95"/>
        <end position="113"/>
    </location>
</feature>
<evidence type="ECO:0000313" key="3">
    <source>
        <dbReference type="Proteomes" id="UP000245768"/>
    </source>
</evidence>
<protein>
    <submittedName>
        <fullName evidence="2">Uncharacterized protein</fullName>
    </submittedName>
</protein>
<dbReference type="GeneID" id="37041796"/>
<organism evidence="2 3">
    <name type="scientific">Acaromyces ingoldii</name>
    <dbReference type="NCBI Taxonomy" id="215250"/>
    <lineage>
        <taxon>Eukaryota</taxon>
        <taxon>Fungi</taxon>
        <taxon>Dikarya</taxon>
        <taxon>Basidiomycota</taxon>
        <taxon>Ustilaginomycotina</taxon>
        <taxon>Exobasidiomycetes</taxon>
        <taxon>Exobasidiales</taxon>
        <taxon>Cryptobasidiaceae</taxon>
        <taxon>Acaromyces</taxon>
    </lineage>
</organism>
<gene>
    <name evidence="2" type="ORF">FA10DRAFT_257916</name>
</gene>
<name>A0A316YWM5_9BASI</name>
<evidence type="ECO:0000256" key="1">
    <source>
        <dbReference type="SAM" id="MobiDB-lite"/>
    </source>
</evidence>
<dbReference type="Proteomes" id="UP000245768">
    <property type="component" value="Unassembled WGS sequence"/>
</dbReference>
<evidence type="ECO:0000313" key="2">
    <source>
        <dbReference type="EMBL" id="PWN93669.1"/>
    </source>
</evidence>
<feature type="region of interest" description="Disordered" evidence="1">
    <location>
        <begin position="136"/>
        <end position="156"/>
    </location>
</feature>
<proteinExistence type="predicted"/>
<sequence>MAIMERFVLTDEERKVLTRDQLRLFSVNPHELDIPSANHLVRLALELDKWRRKDGKPDLHAILTKLEDENSQVCALIAACDMVPEPNFAKMPRISQASWQRKPTPSPTRQDNGATLGKRRPQFRVTFWDTGTSLLGKGRRQRYESRWRMQKLSKKT</sequence>
<dbReference type="RefSeq" id="XP_025380867.1">
    <property type="nucleotide sequence ID" value="XM_025519880.1"/>
</dbReference>
<reference evidence="2 3" key="1">
    <citation type="journal article" date="2018" name="Mol. Biol. Evol.">
        <title>Broad Genomic Sampling Reveals a Smut Pathogenic Ancestry of the Fungal Clade Ustilaginomycotina.</title>
        <authorList>
            <person name="Kijpornyongpan T."/>
            <person name="Mondo S.J."/>
            <person name="Barry K."/>
            <person name="Sandor L."/>
            <person name="Lee J."/>
            <person name="Lipzen A."/>
            <person name="Pangilinan J."/>
            <person name="LaButti K."/>
            <person name="Hainaut M."/>
            <person name="Henrissat B."/>
            <person name="Grigoriev I.V."/>
            <person name="Spatafora J.W."/>
            <person name="Aime M.C."/>
        </authorList>
    </citation>
    <scope>NUCLEOTIDE SEQUENCE [LARGE SCALE GENOMIC DNA]</scope>
    <source>
        <strain evidence="2 3">MCA 4198</strain>
    </source>
</reference>
<keyword evidence="3" id="KW-1185">Reference proteome</keyword>
<dbReference type="AlphaFoldDB" id="A0A316YWM5"/>